<keyword evidence="1" id="KW-0812">Transmembrane</keyword>
<feature type="transmembrane region" description="Helical" evidence="1">
    <location>
        <begin position="20"/>
        <end position="39"/>
    </location>
</feature>
<evidence type="ECO:0000313" key="3">
    <source>
        <dbReference type="Proteomes" id="UP000245216"/>
    </source>
</evidence>
<keyword evidence="1" id="KW-0472">Membrane</keyword>
<dbReference type="EMBL" id="QEXO01000001">
    <property type="protein sequence ID" value="PWE16228.1"/>
    <property type="molecule type" value="Genomic_DNA"/>
</dbReference>
<dbReference type="STRING" id="511.UZ73_18275"/>
<gene>
    <name evidence="2" type="ORF">DF183_05775</name>
</gene>
<dbReference type="InterPro" id="IPR021333">
    <property type="entry name" value="DUF2946"/>
</dbReference>
<evidence type="ECO:0000256" key="1">
    <source>
        <dbReference type="SAM" id="Phobius"/>
    </source>
</evidence>
<evidence type="ECO:0000313" key="2">
    <source>
        <dbReference type="EMBL" id="PWE16228.1"/>
    </source>
</evidence>
<comment type="caution">
    <text evidence="2">The sequence shown here is derived from an EMBL/GenBank/DDBJ whole genome shotgun (WGS) entry which is preliminary data.</text>
</comment>
<dbReference type="Pfam" id="PF11162">
    <property type="entry name" value="DUF2946"/>
    <property type="match status" value="1"/>
</dbReference>
<organism evidence="2 3">
    <name type="scientific">Alcaligenes faecalis</name>
    <dbReference type="NCBI Taxonomy" id="511"/>
    <lineage>
        <taxon>Bacteria</taxon>
        <taxon>Pseudomonadati</taxon>
        <taxon>Pseudomonadota</taxon>
        <taxon>Betaproteobacteria</taxon>
        <taxon>Burkholderiales</taxon>
        <taxon>Alcaligenaceae</taxon>
        <taxon>Alcaligenes</taxon>
    </lineage>
</organism>
<name>A0A2U2BQG9_ALCFA</name>
<protein>
    <recommendedName>
        <fullName evidence="4">DUF2946 domain-containing protein</fullName>
    </recommendedName>
</protein>
<sequence length="148" mass="15783">MEYNRAMSVQRHCSLAKNGVAWQILFCLAILSFLCRSLVPAGYMPDRSGEQDGFFSVTLCAPGGTPSTIWMSLTGQADPPQSNEHADIQKCPYALVLSQVALPSADMASLDAPVAHQPLLLAHRNQSLPPLPALGPPLGSRAPPAHLV</sequence>
<evidence type="ECO:0008006" key="4">
    <source>
        <dbReference type="Google" id="ProtNLM"/>
    </source>
</evidence>
<reference evidence="2 3" key="2">
    <citation type="submission" date="2018-05" db="EMBL/GenBank/DDBJ databases">
        <authorList>
            <person name="Lanie J.A."/>
            <person name="Ng W.-L."/>
            <person name="Kazmierczak K.M."/>
            <person name="Andrzejewski T.M."/>
            <person name="Davidsen T.M."/>
            <person name="Wayne K.J."/>
            <person name="Tettelin H."/>
            <person name="Glass J.I."/>
            <person name="Rusch D."/>
            <person name="Podicherti R."/>
            <person name="Tsui H.-C.T."/>
            <person name="Winkler M.E."/>
        </authorList>
    </citation>
    <scope>NUCLEOTIDE SEQUENCE [LARGE SCALE GENOMIC DNA]</scope>
    <source>
        <strain evidence="2 3">YBY</strain>
    </source>
</reference>
<reference evidence="2 3" key="1">
    <citation type="submission" date="2018-05" db="EMBL/GenBank/DDBJ databases">
        <title>Genome Sequence of an Efficient Indole-Degrading Bacterium, Alcaligenes sp.YBY.</title>
        <authorList>
            <person name="Yang B."/>
        </authorList>
    </citation>
    <scope>NUCLEOTIDE SEQUENCE [LARGE SCALE GENOMIC DNA]</scope>
    <source>
        <strain evidence="2 3">YBY</strain>
    </source>
</reference>
<keyword evidence="1" id="KW-1133">Transmembrane helix</keyword>
<proteinExistence type="predicted"/>
<accession>A0A2U2BQG9</accession>
<dbReference type="Proteomes" id="UP000245216">
    <property type="component" value="Unassembled WGS sequence"/>
</dbReference>
<dbReference type="AlphaFoldDB" id="A0A2U2BQG9"/>